<dbReference type="EMBL" id="PXOH01000053">
    <property type="protein sequence ID" value="PSF30583.1"/>
    <property type="molecule type" value="Genomic_DNA"/>
</dbReference>
<organism evidence="1 2">
    <name type="scientific">Aphanothece hegewaldii CCALA 016</name>
    <dbReference type="NCBI Taxonomy" id="2107694"/>
    <lineage>
        <taxon>Bacteria</taxon>
        <taxon>Bacillati</taxon>
        <taxon>Cyanobacteriota</taxon>
        <taxon>Cyanophyceae</taxon>
        <taxon>Oscillatoriophycideae</taxon>
        <taxon>Chroococcales</taxon>
        <taxon>Aphanothecaceae</taxon>
        <taxon>Aphanothece</taxon>
    </lineage>
</organism>
<sequence length="89" mass="10361">MKHKPALGNPGKPYKSKSYSIFAHRPLSIDPRYNFGVFILLTKYMEQRSVSRSQVNRFARKKWIAVTRNRNRIYVSEVCTDAINEDLGV</sequence>
<comment type="caution">
    <text evidence="1">The sequence shown here is derived from an EMBL/GenBank/DDBJ whole genome shotgun (WGS) entry which is preliminary data.</text>
</comment>
<evidence type="ECO:0000313" key="1">
    <source>
        <dbReference type="EMBL" id="PSF30583.1"/>
    </source>
</evidence>
<evidence type="ECO:0000313" key="2">
    <source>
        <dbReference type="Proteomes" id="UP000239001"/>
    </source>
</evidence>
<dbReference type="Proteomes" id="UP000239001">
    <property type="component" value="Unassembled WGS sequence"/>
</dbReference>
<reference evidence="1 2" key="2">
    <citation type="submission" date="2018-03" db="EMBL/GenBank/DDBJ databases">
        <authorList>
            <person name="Keele B.F."/>
        </authorList>
    </citation>
    <scope>NUCLEOTIDE SEQUENCE [LARGE SCALE GENOMIC DNA]</scope>
    <source>
        <strain evidence="1 2">CCALA 016</strain>
    </source>
</reference>
<proteinExistence type="predicted"/>
<dbReference type="RefSeq" id="WP_106459374.1">
    <property type="nucleotide sequence ID" value="NZ_PXOH01000053.1"/>
</dbReference>
<reference evidence="1 2" key="1">
    <citation type="submission" date="2018-03" db="EMBL/GenBank/DDBJ databases">
        <title>The ancient ancestry and fast evolution of plastids.</title>
        <authorList>
            <person name="Moore K.R."/>
            <person name="Magnabosco C."/>
            <person name="Momper L."/>
            <person name="Gold D.A."/>
            <person name="Bosak T."/>
            <person name="Fournier G.P."/>
        </authorList>
    </citation>
    <scope>NUCLEOTIDE SEQUENCE [LARGE SCALE GENOMIC DNA]</scope>
    <source>
        <strain evidence="1 2">CCALA 016</strain>
    </source>
</reference>
<accession>A0A2T1LR41</accession>
<name>A0A2T1LR41_9CHRO</name>
<protein>
    <submittedName>
        <fullName evidence="1">Uncharacterized protein</fullName>
    </submittedName>
</protein>
<dbReference type="AlphaFoldDB" id="A0A2T1LR41"/>
<gene>
    <name evidence="1" type="ORF">C7H19_23670</name>
</gene>
<keyword evidence="2" id="KW-1185">Reference proteome</keyword>